<dbReference type="Proteomes" id="UP000823895">
    <property type="component" value="Unassembled WGS sequence"/>
</dbReference>
<feature type="domain" description="PpiC" evidence="2">
    <location>
        <begin position="185"/>
        <end position="316"/>
    </location>
</feature>
<evidence type="ECO:0000313" key="3">
    <source>
        <dbReference type="EMBL" id="HJC44308.1"/>
    </source>
</evidence>
<protein>
    <submittedName>
        <fullName evidence="3">Peptidyl-prolyl cis-trans isomerase</fullName>
    </submittedName>
</protein>
<evidence type="ECO:0000313" key="4">
    <source>
        <dbReference type="Proteomes" id="UP000823895"/>
    </source>
</evidence>
<evidence type="ECO:0000256" key="1">
    <source>
        <dbReference type="SAM" id="SignalP"/>
    </source>
</evidence>
<dbReference type="Gene3D" id="3.10.50.40">
    <property type="match status" value="1"/>
</dbReference>
<dbReference type="EMBL" id="DWWI01000245">
    <property type="protein sequence ID" value="HJC44308.1"/>
    <property type="molecule type" value="Genomic_DNA"/>
</dbReference>
<feature type="signal peptide" evidence="1">
    <location>
        <begin position="1"/>
        <end position="26"/>
    </location>
</feature>
<name>A0A9D2T248_9FIRM</name>
<organism evidence="3 4">
    <name type="scientific">Candidatus Mediterraneibacter gallistercoris</name>
    <dbReference type="NCBI Taxonomy" id="2838671"/>
    <lineage>
        <taxon>Bacteria</taxon>
        <taxon>Bacillati</taxon>
        <taxon>Bacillota</taxon>
        <taxon>Clostridia</taxon>
        <taxon>Lachnospirales</taxon>
        <taxon>Lachnospiraceae</taxon>
        <taxon>Mediterraneibacter</taxon>
    </lineage>
</organism>
<reference evidence="3" key="2">
    <citation type="submission" date="2021-04" db="EMBL/GenBank/DDBJ databases">
        <authorList>
            <person name="Gilroy R."/>
        </authorList>
    </citation>
    <scope>NUCLEOTIDE SEQUENCE</scope>
    <source>
        <strain evidence="3">CHK165-2605</strain>
    </source>
</reference>
<dbReference type="AlphaFoldDB" id="A0A9D2T248"/>
<accession>A0A9D2T248</accession>
<gene>
    <name evidence="3" type="ORF">H9756_11660</name>
</gene>
<reference evidence="3" key="1">
    <citation type="journal article" date="2021" name="PeerJ">
        <title>Extensive microbial diversity within the chicken gut microbiome revealed by metagenomics and culture.</title>
        <authorList>
            <person name="Gilroy R."/>
            <person name="Ravi A."/>
            <person name="Getino M."/>
            <person name="Pursley I."/>
            <person name="Horton D.L."/>
            <person name="Alikhan N.F."/>
            <person name="Baker D."/>
            <person name="Gharbi K."/>
            <person name="Hall N."/>
            <person name="Watson M."/>
            <person name="Adriaenssens E.M."/>
            <person name="Foster-Nyarko E."/>
            <person name="Jarju S."/>
            <person name="Secka A."/>
            <person name="Antonio M."/>
            <person name="Oren A."/>
            <person name="Chaudhuri R.R."/>
            <person name="La Ragione R."/>
            <person name="Hildebrand F."/>
            <person name="Pallen M.J."/>
        </authorList>
    </citation>
    <scope>NUCLEOTIDE SEQUENCE</scope>
    <source>
        <strain evidence="3">CHK165-2605</strain>
    </source>
</reference>
<comment type="caution">
    <text evidence="3">The sequence shown here is derived from an EMBL/GenBank/DDBJ whole genome shotgun (WGS) entry which is preliminary data.</text>
</comment>
<evidence type="ECO:0000259" key="2">
    <source>
        <dbReference type="Pfam" id="PF13145"/>
    </source>
</evidence>
<dbReference type="PROSITE" id="PS51257">
    <property type="entry name" value="PROKAR_LIPOPROTEIN"/>
    <property type="match status" value="1"/>
</dbReference>
<feature type="chain" id="PRO_5038602760" evidence="1">
    <location>
        <begin position="27"/>
        <end position="355"/>
    </location>
</feature>
<dbReference type="Gene3D" id="1.10.4030.10">
    <property type="entry name" value="Porin chaperone SurA, peptide-binding domain"/>
    <property type="match status" value="1"/>
</dbReference>
<dbReference type="InterPro" id="IPR027304">
    <property type="entry name" value="Trigger_fact/SurA_dom_sf"/>
</dbReference>
<dbReference type="Pfam" id="PF13145">
    <property type="entry name" value="Rotamase_2"/>
    <property type="match status" value="1"/>
</dbReference>
<dbReference type="InterPro" id="IPR046357">
    <property type="entry name" value="PPIase_dom_sf"/>
</dbReference>
<keyword evidence="3" id="KW-0413">Isomerase</keyword>
<sequence>MVRLKRRPFPAAVGTISVLTAVLVLAGCAKGNDPAAEKLDSEDAVLYVGDEPVSEAEYRMLAEKYSNQIYMQYTTEQVNSADFWQTETDGTAPWELLDELVQEELQYNYTLKDLAVELSVEEDYTYQELMEDREQENADREETLGSEEGVVYGLTDFDEQTYYEYWYSNLETQVTNALVEKETSVTEEECRAYYDDNPDTFSYEDGVTVLYAEFPYTQDDSAESDVQAQRMKKAMESTDSLSELSEAFPDASLQKLDLNSLDTQEGMSGVYTYRWQTASQMQEGQIFGPYEDNGMLCIMKCTDRTGDGSLDFAAVKGQIERYLQAGQAQEIIADRMEDAQISPGSISPEEIIVSL</sequence>
<dbReference type="SUPFAM" id="SSF109998">
    <property type="entry name" value="Triger factor/SurA peptide-binding domain-like"/>
    <property type="match status" value="1"/>
</dbReference>
<dbReference type="InterPro" id="IPR000297">
    <property type="entry name" value="PPIase_PpiC"/>
</dbReference>
<dbReference type="GO" id="GO:0003755">
    <property type="term" value="F:peptidyl-prolyl cis-trans isomerase activity"/>
    <property type="evidence" value="ECO:0007669"/>
    <property type="project" value="InterPro"/>
</dbReference>
<keyword evidence="1" id="KW-0732">Signal</keyword>
<proteinExistence type="predicted"/>